<comment type="caution">
    <text evidence="1">The sequence shown here is derived from an EMBL/GenBank/DDBJ whole genome shotgun (WGS) entry which is preliminary data.</text>
</comment>
<name>A0ACC7LSI8_9PSED</name>
<gene>
    <name evidence="1" type="ORF">ACIKP7_04885</name>
</gene>
<organism evidence="1 2">
    <name type="scientific">Pseudomonas caricapapayae</name>
    <dbReference type="NCBI Taxonomy" id="46678"/>
    <lineage>
        <taxon>Bacteria</taxon>
        <taxon>Pseudomonadati</taxon>
        <taxon>Pseudomonadota</taxon>
        <taxon>Gammaproteobacteria</taxon>
        <taxon>Pseudomonadales</taxon>
        <taxon>Pseudomonadaceae</taxon>
        <taxon>Pseudomonas</taxon>
    </lineage>
</organism>
<evidence type="ECO:0000313" key="2">
    <source>
        <dbReference type="Proteomes" id="UP001615411"/>
    </source>
</evidence>
<sequence>MQPTTLQAFNQCVLQLARLAREEGGSHFIADGLQAFRQLVPFASAWWGEMSADAASAPLQSWMHGRINLPAAFAGEWHHVAGLDSFALDTLAKPGRVVRDSEFTDPAEAVNDFARRYDLYHLMNITFELPESGLNFFVCLYRGIDEEAFNASEDGLFAAFCEHLLQLWRFQVQDMIRIDTGNGASDFGVARLDGSLLYVGARLCAAIQREVPGWNGSVLPPEVTAQLRQVPCVMRLGRCALTLSPNAEHVILSLEAPAPGVVLAPRERTAAMLFAAGHSYKEIARILSLSPATVRTYLRNCYAQLGVKSKVELGSVLRSAAPLAEKIA</sequence>
<keyword evidence="2" id="KW-1185">Reference proteome</keyword>
<reference evidence="1" key="1">
    <citation type="submission" date="2024-10" db="EMBL/GenBank/DDBJ databases">
        <title>Aeromonas and Pseudomonas from the Cagarras Archipelago, Rio de Janeiro, Brazil.</title>
        <authorList>
            <person name="Canellas A.L.B."/>
            <person name="Laport M.S."/>
        </authorList>
    </citation>
    <scope>NUCLEOTIDE SEQUENCE</scope>
    <source>
        <strain evidence="1">ACP-7</strain>
    </source>
</reference>
<dbReference type="EMBL" id="JBIUGF010000009">
    <property type="protein sequence ID" value="MFJ1337461.1"/>
    <property type="molecule type" value="Genomic_DNA"/>
</dbReference>
<evidence type="ECO:0000313" key="1">
    <source>
        <dbReference type="EMBL" id="MFJ1337461.1"/>
    </source>
</evidence>
<proteinExistence type="predicted"/>
<protein>
    <submittedName>
        <fullName evidence="1">Response regulator transcription factor</fullName>
    </submittedName>
</protein>
<accession>A0ACC7LSI8</accession>
<dbReference type="Proteomes" id="UP001615411">
    <property type="component" value="Unassembled WGS sequence"/>
</dbReference>